<dbReference type="PROSITE" id="PS51257">
    <property type="entry name" value="PROKAR_LIPOPROTEIN"/>
    <property type="match status" value="1"/>
</dbReference>
<name>A0A8H9J2I1_9PSEU</name>
<feature type="chain" id="PRO_5034610414" evidence="2">
    <location>
        <begin position="23"/>
        <end position="311"/>
    </location>
</feature>
<dbReference type="RefSeq" id="WP_183176923.1">
    <property type="nucleotide sequence ID" value="NZ_BNAV01000006.1"/>
</dbReference>
<gene>
    <name evidence="3" type="ORF">GCM10017566_43310</name>
</gene>
<keyword evidence="4" id="KW-1185">Reference proteome</keyword>
<reference evidence="3" key="2">
    <citation type="submission" date="2020-09" db="EMBL/GenBank/DDBJ databases">
        <authorList>
            <person name="Sun Q."/>
            <person name="Zhou Y."/>
        </authorList>
    </citation>
    <scope>NUCLEOTIDE SEQUENCE</scope>
    <source>
        <strain evidence="3">CGMCC 4.7679</strain>
    </source>
</reference>
<dbReference type="Proteomes" id="UP000658656">
    <property type="component" value="Unassembled WGS sequence"/>
</dbReference>
<dbReference type="NCBIfam" id="NF040526">
    <property type="entry name" value="SCO0930_lipo"/>
    <property type="match status" value="1"/>
</dbReference>
<dbReference type="PANTHER" id="PTHR39335:SF1">
    <property type="entry name" value="BLL4220 PROTEIN"/>
    <property type="match status" value="1"/>
</dbReference>
<keyword evidence="2" id="KW-0732">Signal</keyword>
<dbReference type="GO" id="GO:0043448">
    <property type="term" value="P:alkane catabolic process"/>
    <property type="evidence" value="ECO:0007669"/>
    <property type="project" value="TreeGrafter"/>
</dbReference>
<evidence type="ECO:0000313" key="3">
    <source>
        <dbReference type="EMBL" id="GHF65114.1"/>
    </source>
</evidence>
<organism evidence="3 4">
    <name type="scientific">Amycolatopsis bartoniae</name>
    <dbReference type="NCBI Taxonomy" id="941986"/>
    <lineage>
        <taxon>Bacteria</taxon>
        <taxon>Bacillati</taxon>
        <taxon>Actinomycetota</taxon>
        <taxon>Actinomycetes</taxon>
        <taxon>Pseudonocardiales</taxon>
        <taxon>Pseudonocardiaceae</taxon>
        <taxon>Amycolatopsis</taxon>
    </lineage>
</organism>
<accession>A0A8H9J2I1</accession>
<evidence type="ECO:0000313" key="4">
    <source>
        <dbReference type="Proteomes" id="UP000658656"/>
    </source>
</evidence>
<proteinExistence type="predicted"/>
<dbReference type="EMBL" id="BNAV01000006">
    <property type="protein sequence ID" value="GHF65114.1"/>
    <property type="molecule type" value="Genomic_DNA"/>
</dbReference>
<feature type="signal peptide" evidence="2">
    <location>
        <begin position="1"/>
        <end position="22"/>
    </location>
</feature>
<dbReference type="InterPro" id="IPR005297">
    <property type="entry name" value="Lipoprotein_repeat"/>
</dbReference>
<sequence length="311" mass="31706">MSARLVLSVTAVAGLGLLGACSATTGASPAPTPAPTPVAVQRQAVAVQAKLVAADVAGLGQVLTDQDGHTLYRFEKDTANPPASTCEGTCATAWPPVLATGTVDVEGVDPKLVGTLTRGDGSTQVTVNGWPVYRYAKDTAAGQANGQDVGDTWHAVTPTGGKATTQEQQTAINTTNIPGLDTVLTDQNGRTLYLYTKDSKKPSKSTCDGACATAWPPLLAQGDVQVNGVDPKLVGKVTRGDGTVQVTIGGWPVYRYAKDTAAGQANGHAVNGVWFELEQNGCKVADGKKPLTTTGSPSSTAPAADPGGSSY</sequence>
<dbReference type="Pfam" id="PF03640">
    <property type="entry name" value="Lipoprotein_15"/>
    <property type="match status" value="4"/>
</dbReference>
<feature type="region of interest" description="Disordered" evidence="1">
    <location>
        <begin position="286"/>
        <end position="311"/>
    </location>
</feature>
<comment type="caution">
    <text evidence="3">The sequence shown here is derived from an EMBL/GenBank/DDBJ whole genome shotgun (WGS) entry which is preliminary data.</text>
</comment>
<reference evidence="3" key="1">
    <citation type="journal article" date="2014" name="Int. J. Syst. Evol. Microbiol.">
        <title>Complete genome sequence of Corynebacterium casei LMG S-19264T (=DSM 44701T), isolated from a smear-ripened cheese.</title>
        <authorList>
            <consortium name="US DOE Joint Genome Institute (JGI-PGF)"/>
            <person name="Walter F."/>
            <person name="Albersmeier A."/>
            <person name="Kalinowski J."/>
            <person name="Ruckert C."/>
        </authorList>
    </citation>
    <scope>NUCLEOTIDE SEQUENCE</scope>
    <source>
        <strain evidence="3">CGMCC 4.7679</strain>
    </source>
</reference>
<dbReference type="AlphaFoldDB" id="A0A8H9J2I1"/>
<dbReference type="PANTHER" id="PTHR39335">
    <property type="entry name" value="BLL4220 PROTEIN"/>
    <property type="match status" value="1"/>
</dbReference>
<keyword evidence="3" id="KW-0449">Lipoprotein</keyword>
<evidence type="ECO:0000256" key="1">
    <source>
        <dbReference type="SAM" id="MobiDB-lite"/>
    </source>
</evidence>
<evidence type="ECO:0000256" key="2">
    <source>
        <dbReference type="SAM" id="SignalP"/>
    </source>
</evidence>
<protein>
    <submittedName>
        <fullName evidence="3">Lipoprotein</fullName>
    </submittedName>
</protein>
<feature type="compositionally biased region" description="Low complexity" evidence="1">
    <location>
        <begin position="292"/>
        <end position="311"/>
    </location>
</feature>
<dbReference type="InterPro" id="IPR047910">
    <property type="entry name" value="SCO0930-like"/>
</dbReference>